<dbReference type="EMBL" id="JAHWXP010000001">
    <property type="protein sequence ID" value="MBY8336157.1"/>
    <property type="molecule type" value="Genomic_DNA"/>
</dbReference>
<dbReference type="CDD" id="cd24052">
    <property type="entry name" value="ASKHA_NBD_HpPPX-GppA-like"/>
    <property type="match status" value="1"/>
</dbReference>
<feature type="domain" description="Exopolyphosphatase C-terminal" evidence="2">
    <location>
        <begin position="353"/>
        <end position="489"/>
    </location>
</feature>
<dbReference type="InterPro" id="IPR043129">
    <property type="entry name" value="ATPase_NBD"/>
</dbReference>
<comment type="caution">
    <text evidence="3">The sequence shown here is derived from an EMBL/GenBank/DDBJ whole genome shotgun (WGS) entry which is preliminary data.</text>
</comment>
<gene>
    <name evidence="3" type="ORF">KYN89_03775</name>
</gene>
<protein>
    <submittedName>
        <fullName evidence="3">Ppx/GppA family phosphatase</fullName>
    </submittedName>
</protein>
<dbReference type="InterPro" id="IPR048951">
    <property type="entry name" value="Ppx_C"/>
</dbReference>
<dbReference type="Gene3D" id="3.30.420.150">
    <property type="entry name" value="Exopolyphosphatase. Domain 2"/>
    <property type="match status" value="1"/>
</dbReference>
<evidence type="ECO:0000259" key="2">
    <source>
        <dbReference type="Pfam" id="PF21697"/>
    </source>
</evidence>
<dbReference type="InterPro" id="IPR050273">
    <property type="entry name" value="GppA/Ppx_hydrolase"/>
</dbReference>
<proteinExistence type="predicted"/>
<dbReference type="Proteomes" id="UP000759298">
    <property type="component" value="Unassembled WGS sequence"/>
</dbReference>
<evidence type="ECO:0000259" key="1">
    <source>
        <dbReference type="Pfam" id="PF02541"/>
    </source>
</evidence>
<dbReference type="Pfam" id="PF02541">
    <property type="entry name" value="Ppx-GppA"/>
    <property type="match status" value="1"/>
</dbReference>
<name>A0ABS7PEC4_9SPHN</name>
<feature type="domain" description="Ppx/GppA phosphatase N-terminal" evidence="1">
    <location>
        <begin position="40"/>
        <end position="305"/>
    </location>
</feature>
<dbReference type="Gene3D" id="3.30.420.40">
    <property type="match status" value="1"/>
</dbReference>
<dbReference type="Gene3D" id="1.10.3210.10">
    <property type="entry name" value="Hypothetical protein af1432"/>
    <property type="match status" value="1"/>
</dbReference>
<reference evidence="3 4" key="1">
    <citation type="submission" date="2021-07" db="EMBL/GenBank/DDBJ databases">
        <title>Alteriqipengyuania abyssalis NZ-12B nov, sp.nov isolated from deep sea sponge in pacific ocean.</title>
        <authorList>
            <person name="Tareen S."/>
            <person name="Wink J."/>
        </authorList>
    </citation>
    <scope>NUCLEOTIDE SEQUENCE [LARGE SCALE GENOMIC DNA]</scope>
    <source>
        <strain evidence="3 4">NZ-12B</strain>
    </source>
</reference>
<dbReference type="InterPro" id="IPR003695">
    <property type="entry name" value="Ppx_GppA_N"/>
</dbReference>
<dbReference type="SUPFAM" id="SSF53067">
    <property type="entry name" value="Actin-like ATPase domain"/>
    <property type="match status" value="2"/>
</dbReference>
<dbReference type="RefSeq" id="WP_222823859.1">
    <property type="nucleotide sequence ID" value="NZ_JAHWXP010000001.1"/>
</dbReference>
<evidence type="ECO:0000313" key="3">
    <source>
        <dbReference type="EMBL" id="MBY8336157.1"/>
    </source>
</evidence>
<dbReference type="PANTHER" id="PTHR30005:SF0">
    <property type="entry name" value="RETROGRADE REGULATION PROTEIN 2"/>
    <property type="match status" value="1"/>
</dbReference>
<sequence>MARKDKRGRSTISGSEPLGAIIDIGSNTVRLVIYGGPPRAPSILFNEKVTARLGRDLDANGMLADESIELALAGLERFALLLADLEVKRVDTVATAAVRDAKNGKEFLAQVKSLGLEPRLLSGLDEATYSAQGVLGAFPIARGIVADIGGGSLELVPVEDGTVGEGCSLPAGTLRLPNLGGGDRSKLRDKLRKMIGKKAPEMAGEGDLYLVGGTWRALAAFARDRSDFPLTDPHGFMMSREDAGDLVKTLAKTDIETIRANPRIASSRVESLPDAGQLLHVLLKHYEPQRVVISAWGLREGLMMGRIDPYQLSQDPLLAGVVDFAESRGASALQATRVAGWTVDTVSSLRTGAERLRLAAIMLGMAAMQTEPNLRVTQGVDWALHKRWLSISPEGRAMLAAAICANSNQLELPEMLPKLASKDALDEAVTWGLGLRLARRLGAGSARSLDATRLTREDDALVLTLAKSHAALYGPPTERDLAQLAAHLGLEPKMRVKGEKKLPEKGEATVLLDQQIKR</sequence>
<keyword evidence="4" id="KW-1185">Reference proteome</keyword>
<accession>A0ABS7PEC4</accession>
<dbReference type="PANTHER" id="PTHR30005">
    <property type="entry name" value="EXOPOLYPHOSPHATASE"/>
    <property type="match status" value="1"/>
</dbReference>
<dbReference type="Pfam" id="PF21697">
    <property type="entry name" value="Ppx_C"/>
    <property type="match status" value="1"/>
</dbReference>
<organism evidence="3 4">
    <name type="scientific">Alteriqipengyuania abyssalis</name>
    <dbReference type="NCBI Taxonomy" id="2860200"/>
    <lineage>
        <taxon>Bacteria</taxon>
        <taxon>Pseudomonadati</taxon>
        <taxon>Pseudomonadota</taxon>
        <taxon>Alphaproteobacteria</taxon>
        <taxon>Sphingomonadales</taxon>
        <taxon>Erythrobacteraceae</taxon>
        <taxon>Alteriqipengyuania</taxon>
    </lineage>
</organism>
<evidence type="ECO:0000313" key="4">
    <source>
        <dbReference type="Proteomes" id="UP000759298"/>
    </source>
</evidence>